<evidence type="ECO:0000313" key="2">
    <source>
        <dbReference type="Proteomes" id="UP000299102"/>
    </source>
</evidence>
<reference evidence="1 2" key="1">
    <citation type="journal article" date="2019" name="Commun. Biol.">
        <title>The bagworm genome reveals a unique fibroin gene that provides high tensile strength.</title>
        <authorList>
            <person name="Kono N."/>
            <person name="Nakamura H."/>
            <person name="Ohtoshi R."/>
            <person name="Tomita M."/>
            <person name="Numata K."/>
            <person name="Arakawa K."/>
        </authorList>
    </citation>
    <scope>NUCLEOTIDE SEQUENCE [LARGE SCALE GENOMIC DNA]</scope>
</reference>
<dbReference type="AlphaFoldDB" id="A0A4C1X0K6"/>
<proteinExistence type="predicted"/>
<evidence type="ECO:0000313" key="1">
    <source>
        <dbReference type="EMBL" id="GBP56693.1"/>
    </source>
</evidence>
<name>A0A4C1X0K6_EUMVA</name>
<keyword evidence="2" id="KW-1185">Reference proteome</keyword>
<gene>
    <name evidence="1" type="ORF">EVAR_12372_1</name>
</gene>
<dbReference type="EMBL" id="BGZK01000698">
    <property type="protein sequence ID" value="GBP56693.1"/>
    <property type="molecule type" value="Genomic_DNA"/>
</dbReference>
<comment type="caution">
    <text evidence="1">The sequence shown here is derived from an EMBL/GenBank/DDBJ whole genome shotgun (WGS) entry which is preliminary data.</text>
</comment>
<organism evidence="1 2">
    <name type="scientific">Eumeta variegata</name>
    <name type="common">Bagworm moth</name>
    <name type="synonym">Eumeta japonica</name>
    <dbReference type="NCBI Taxonomy" id="151549"/>
    <lineage>
        <taxon>Eukaryota</taxon>
        <taxon>Metazoa</taxon>
        <taxon>Ecdysozoa</taxon>
        <taxon>Arthropoda</taxon>
        <taxon>Hexapoda</taxon>
        <taxon>Insecta</taxon>
        <taxon>Pterygota</taxon>
        <taxon>Neoptera</taxon>
        <taxon>Endopterygota</taxon>
        <taxon>Lepidoptera</taxon>
        <taxon>Glossata</taxon>
        <taxon>Ditrysia</taxon>
        <taxon>Tineoidea</taxon>
        <taxon>Psychidae</taxon>
        <taxon>Oiketicinae</taxon>
        <taxon>Eumeta</taxon>
    </lineage>
</organism>
<dbReference type="Proteomes" id="UP000299102">
    <property type="component" value="Unassembled WGS sequence"/>
</dbReference>
<accession>A0A4C1X0K6</accession>
<protein>
    <submittedName>
        <fullName evidence="1">Uncharacterized protein</fullName>
    </submittedName>
</protein>
<sequence>MIFTTVLKSPVVLLKRKTAKWTGAVNARTDNRSGPAALRPGRYIQLNDVIHNDRGPSARPIAVPFTGHALHEPAVILIVDHSSFIPYKRFKLKLEEYSTLYTNVYAVTDSGCESQLPNYQHSYQTNVQSDLFFRRVKVRDELRSAPQGAVWAGGARRSAAYINKLSPLSRTSRHMLRPGPKVFVNVNILVPSGISCMIGPEISYCYVLVFACEPTRLAILNLLYGPVAPSTVSVVPVPLSIRIKIPKLFSIQSRPYRRVF</sequence>